<proteinExistence type="predicted"/>
<comment type="subcellular location">
    <subcellularLocation>
        <location evidence="1">Membrane</location>
        <topology evidence="1">Single-pass membrane protein</topology>
    </subcellularLocation>
</comment>
<accession>A0A2P6RC02</accession>
<dbReference type="STRING" id="74649.A0A2P6RC02"/>
<evidence type="ECO:0000313" key="8">
    <source>
        <dbReference type="Proteomes" id="UP000238479"/>
    </source>
</evidence>
<dbReference type="Proteomes" id="UP000238479">
    <property type="component" value="Chromosome 3"/>
</dbReference>
<feature type="transmembrane region" description="Helical" evidence="5">
    <location>
        <begin position="32"/>
        <end position="61"/>
    </location>
</feature>
<dbReference type="PANTHER" id="PTHR31415">
    <property type="entry name" value="OS05G0367900 PROTEIN"/>
    <property type="match status" value="1"/>
</dbReference>
<organism evidence="7 8">
    <name type="scientific">Rosa chinensis</name>
    <name type="common">China rose</name>
    <dbReference type="NCBI Taxonomy" id="74649"/>
    <lineage>
        <taxon>Eukaryota</taxon>
        <taxon>Viridiplantae</taxon>
        <taxon>Streptophyta</taxon>
        <taxon>Embryophyta</taxon>
        <taxon>Tracheophyta</taxon>
        <taxon>Spermatophyta</taxon>
        <taxon>Magnoliopsida</taxon>
        <taxon>eudicotyledons</taxon>
        <taxon>Gunneridae</taxon>
        <taxon>Pentapetalae</taxon>
        <taxon>rosids</taxon>
        <taxon>fabids</taxon>
        <taxon>Rosales</taxon>
        <taxon>Rosaceae</taxon>
        <taxon>Rosoideae</taxon>
        <taxon>Rosoideae incertae sedis</taxon>
        <taxon>Rosa</taxon>
    </lineage>
</organism>
<dbReference type="EMBL" id="PDCK01000041">
    <property type="protein sequence ID" value="PRQ43930.1"/>
    <property type="molecule type" value="Genomic_DNA"/>
</dbReference>
<dbReference type="Gramene" id="PRQ43930">
    <property type="protein sequence ID" value="PRQ43930"/>
    <property type="gene ID" value="RchiOBHm_Chr3g0473641"/>
</dbReference>
<dbReference type="PANTHER" id="PTHR31415:SF109">
    <property type="entry name" value="NDR1_HIN1-LIKE PROTEIN 10"/>
    <property type="match status" value="1"/>
</dbReference>
<name>A0A2P6RC02_ROSCH</name>
<evidence type="ECO:0000256" key="2">
    <source>
        <dbReference type="ARBA" id="ARBA00022692"/>
    </source>
</evidence>
<keyword evidence="8" id="KW-1185">Reference proteome</keyword>
<dbReference type="GO" id="GO:0005886">
    <property type="term" value="C:plasma membrane"/>
    <property type="evidence" value="ECO:0007669"/>
    <property type="project" value="TreeGrafter"/>
</dbReference>
<keyword evidence="3 5" id="KW-1133">Transmembrane helix</keyword>
<evidence type="ECO:0000259" key="6">
    <source>
        <dbReference type="Pfam" id="PF03168"/>
    </source>
</evidence>
<dbReference type="AlphaFoldDB" id="A0A2P6RC02"/>
<evidence type="ECO:0000256" key="5">
    <source>
        <dbReference type="SAM" id="Phobius"/>
    </source>
</evidence>
<sequence>MAPSNTISMAQLCCCILKPISGGFSWRKLPGWLKWLALCRCIICHIVFWFGAFLLIFWLIFLPDEPRFTVTNASLTQFNFNGSDNEKGTNLHYHLALNITIRNPNRRVGIDYRSMTVSASYRKKKFGLVNLMDSVPFYQGHKNTTFLHHLVLQGQQQLVKFGKRDISQFDKETAAGVYNITVQVTFRVKIRYGKFKANFFKPETYDDQQINCELKLPISITYNETSGGGFKATKCGDVGIFS</sequence>
<gene>
    <name evidence="7" type="ORF">RchiOBHm_Chr3g0473641</name>
</gene>
<dbReference type="GO" id="GO:0009506">
    <property type="term" value="C:plasmodesma"/>
    <property type="evidence" value="ECO:0007669"/>
    <property type="project" value="TreeGrafter"/>
</dbReference>
<protein>
    <submittedName>
        <fullName evidence="7">Putative Late embryogenesis abundant protein, LEA-14</fullName>
    </submittedName>
</protein>
<reference evidence="7 8" key="1">
    <citation type="journal article" date="2018" name="Nat. Genet.">
        <title>The Rosa genome provides new insights in the design of modern roses.</title>
        <authorList>
            <person name="Bendahmane M."/>
        </authorList>
    </citation>
    <scope>NUCLEOTIDE SEQUENCE [LARGE SCALE GENOMIC DNA]</scope>
    <source>
        <strain evidence="8">cv. Old Blush</strain>
    </source>
</reference>
<evidence type="ECO:0000256" key="4">
    <source>
        <dbReference type="ARBA" id="ARBA00023136"/>
    </source>
</evidence>
<keyword evidence="4 5" id="KW-0472">Membrane</keyword>
<keyword evidence="2 5" id="KW-0812">Transmembrane</keyword>
<evidence type="ECO:0000256" key="3">
    <source>
        <dbReference type="ARBA" id="ARBA00022989"/>
    </source>
</evidence>
<dbReference type="InterPro" id="IPR044839">
    <property type="entry name" value="NDR1-like"/>
</dbReference>
<dbReference type="OMA" id="RNPNRFG"/>
<feature type="domain" description="Late embryogenesis abundant protein LEA-2 subgroup" evidence="6">
    <location>
        <begin position="99"/>
        <end position="194"/>
    </location>
</feature>
<dbReference type="Pfam" id="PF03168">
    <property type="entry name" value="LEA_2"/>
    <property type="match status" value="1"/>
</dbReference>
<comment type="caution">
    <text evidence="7">The sequence shown here is derived from an EMBL/GenBank/DDBJ whole genome shotgun (WGS) entry which is preliminary data.</text>
</comment>
<dbReference type="GO" id="GO:0098542">
    <property type="term" value="P:defense response to other organism"/>
    <property type="evidence" value="ECO:0007669"/>
    <property type="project" value="InterPro"/>
</dbReference>
<evidence type="ECO:0000256" key="1">
    <source>
        <dbReference type="ARBA" id="ARBA00004167"/>
    </source>
</evidence>
<evidence type="ECO:0000313" key="7">
    <source>
        <dbReference type="EMBL" id="PRQ43930.1"/>
    </source>
</evidence>
<dbReference type="InterPro" id="IPR004864">
    <property type="entry name" value="LEA_2"/>
</dbReference>
<dbReference type="OrthoDB" id="1889094at2759"/>